<dbReference type="AlphaFoldDB" id="A0AAD0KX57"/>
<organism evidence="1 2">
    <name type="scientific">Mycobacterium leprae</name>
    <dbReference type="NCBI Taxonomy" id="1769"/>
    <lineage>
        <taxon>Bacteria</taxon>
        <taxon>Bacillati</taxon>
        <taxon>Actinomycetota</taxon>
        <taxon>Actinomycetes</taxon>
        <taxon>Mycobacteriales</taxon>
        <taxon>Mycobacteriaceae</taxon>
        <taxon>Mycobacterium</taxon>
    </lineage>
</organism>
<evidence type="ECO:0000313" key="2">
    <source>
        <dbReference type="Proteomes" id="UP000249682"/>
    </source>
</evidence>
<reference evidence="1 2" key="1">
    <citation type="submission" date="2018-05" db="EMBL/GenBank/DDBJ databases">
        <title>Evolution of small genomes with special reference to Mycobacterium leprae.</title>
        <authorList>
            <person name="Mohanty P.S."/>
            <person name="Bansal A.K."/>
            <person name="Gupta U.D."/>
            <person name="Naaz F."/>
            <person name="Dwivedi V.D."/>
            <person name="Singh H."/>
            <person name="Gupta G."/>
            <person name="Sharma S."/>
            <person name="Arora M."/>
        </authorList>
    </citation>
    <scope>NUCLEOTIDE SEQUENCE [LARGE SCALE GENOMIC DNA]</scope>
    <source>
        <strain evidence="1 2">MRHRU-235-G</strain>
    </source>
</reference>
<accession>A0AAD0KX57</accession>
<proteinExistence type="predicted"/>
<dbReference type="EMBL" id="CP029543">
    <property type="protein sequence ID" value="AWV48251.1"/>
    <property type="molecule type" value="Genomic_DNA"/>
</dbReference>
<dbReference type="RefSeq" id="WP_041322984.1">
    <property type="nucleotide sequence ID" value="NZ_CP029543.1"/>
</dbReference>
<name>A0AAD0KX57_MYCLR</name>
<gene>
    <name evidence="1" type="ORF">DIJ64_09885</name>
</gene>
<evidence type="ECO:0000313" key="1">
    <source>
        <dbReference type="EMBL" id="AWV48251.1"/>
    </source>
</evidence>
<protein>
    <submittedName>
        <fullName evidence="1">Uncharacterized protein</fullName>
    </submittedName>
</protein>
<dbReference type="Proteomes" id="UP000249682">
    <property type="component" value="Chromosome"/>
</dbReference>
<dbReference type="Gene3D" id="1.10.10.60">
    <property type="entry name" value="Homeodomain-like"/>
    <property type="match status" value="1"/>
</dbReference>
<sequence length="63" mass="7033">MLVIIMGQLPILRERKKADTRRVFNATALDPTPQRGLANVTQDDIAIPAGVSRSNWRYPLISS</sequence>